<dbReference type="GO" id="GO:0005687">
    <property type="term" value="C:U4 snRNP"/>
    <property type="evidence" value="ECO:0007669"/>
    <property type="project" value="TreeGrafter"/>
</dbReference>
<evidence type="ECO:0000256" key="4">
    <source>
        <dbReference type="ARBA" id="ARBA00022728"/>
    </source>
</evidence>
<keyword evidence="4" id="KW-0747">Spliceosome</keyword>
<dbReference type="SUPFAM" id="SSF89124">
    <property type="entry name" value="Nop domain"/>
    <property type="match status" value="1"/>
</dbReference>
<dbReference type="InterPro" id="IPR042239">
    <property type="entry name" value="Nop_C"/>
</dbReference>
<feature type="compositionally biased region" description="Basic and acidic residues" evidence="9">
    <location>
        <begin position="579"/>
        <end position="590"/>
    </location>
</feature>
<evidence type="ECO:0000256" key="1">
    <source>
        <dbReference type="ARBA" id="ARBA00004123"/>
    </source>
</evidence>
<feature type="region of interest" description="Disordered" evidence="9">
    <location>
        <begin position="579"/>
        <end position="633"/>
    </location>
</feature>
<dbReference type="PANTHER" id="PTHR13904:SF0">
    <property type="entry name" value="U4_U6 SMALL NUCLEAR RIBONUCLEOPROTEIN PRP31"/>
    <property type="match status" value="1"/>
</dbReference>
<feature type="compositionally biased region" description="Acidic residues" evidence="9">
    <location>
        <begin position="48"/>
        <end position="64"/>
    </location>
</feature>
<accession>A0A4S9QL86</accession>
<evidence type="ECO:0000313" key="14">
    <source>
        <dbReference type="Proteomes" id="UP000308802"/>
    </source>
</evidence>
<organism evidence="11 13">
    <name type="scientific">Aureobasidium pullulans</name>
    <name type="common">Black yeast</name>
    <name type="synonym">Pullularia pullulans</name>
    <dbReference type="NCBI Taxonomy" id="5580"/>
    <lineage>
        <taxon>Eukaryota</taxon>
        <taxon>Fungi</taxon>
        <taxon>Dikarya</taxon>
        <taxon>Ascomycota</taxon>
        <taxon>Pezizomycotina</taxon>
        <taxon>Dothideomycetes</taxon>
        <taxon>Dothideomycetidae</taxon>
        <taxon>Dothideales</taxon>
        <taxon>Saccotheciaceae</taxon>
        <taxon>Aureobasidium</taxon>
    </lineage>
</organism>
<dbReference type="PANTHER" id="PTHR13904">
    <property type="entry name" value="PRE-MRNA SPLICING FACTOR PRP31"/>
    <property type="match status" value="1"/>
</dbReference>
<dbReference type="InterPro" id="IPR012976">
    <property type="entry name" value="NOSIC"/>
</dbReference>
<dbReference type="FunFam" id="1.10.287.4070:FF:000003">
    <property type="entry name" value="U4/U6 small nuclear ribonucleoprotein PRP31"/>
    <property type="match status" value="1"/>
</dbReference>
<dbReference type="Pfam" id="PF09785">
    <property type="entry name" value="Prp31_C"/>
    <property type="match status" value="1"/>
</dbReference>
<evidence type="ECO:0000256" key="2">
    <source>
        <dbReference type="ARBA" id="ARBA00005572"/>
    </source>
</evidence>
<dbReference type="SMART" id="SM00931">
    <property type="entry name" value="NOSIC"/>
    <property type="match status" value="1"/>
</dbReference>
<comment type="similarity">
    <text evidence="2">Belongs to the PRP31 family.</text>
</comment>
<keyword evidence="8" id="KW-0687">Ribonucleoprotein</keyword>
<reference evidence="13 14" key="1">
    <citation type="submission" date="2018-10" db="EMBL/GenBank/DDBJ databases">
        <title>Fifty Aureobasidium pullulans genomes reveal a recombining polyextremotolerant generalist.</title>
        <authorList>
            <person name="Gostincar C."/>
            <person name="Turk M."/>
            <person name="Zajc J."/>
            <person name="Gunde-Cimerman N."/>
        </authorList>
    </citation>
    <scope>NUCLEOTIDE SEQUENCE [LARGE SCALE GENOMIC DNA]</scope>
    <source>
        <strain evidence="12 14">EXF-10659</strain>
        <strain evidence="11 13">EXF-11900</strain>
    </source>
</reference>
<comment type="caution">
    <text evidence="11">The sequence shown here is derived from an EMBL/GenBank/DDBJ whole genome shotgun (WGS) entry which is preliminary data.</text>
</comment>
<feature type="compositionally biased region" description="Acidic residues" evidence="9">
    <location>
        <begin position="8"/>
        <end position="25"/>
    </location>
</feature>
<evidence type="ECO:0000256" key="7">
    <source>
        <dbReference type="ARBA" id="ARBA00023242"/>
    </source>
</evidence>
<gene>
    <name evidence="12" type="ORF">D6D19_10139</name>
    <name evidence="11" type="ORF">D6D28_09647</name>
</gene>
<dbReference type="Proteomes" id="UP000308802">
    <property type="component" value="Unassembled WGS sequence"/>
</dbReference>
<keyword evidence="6" id="KW-0508">mRNA splicing</keyword>
<dbReference type="Proteomes" id="UP000304951">
    <property type="component" value="Unassembled WGS sequence"/>
</dbReference>
<dbReference type="Gene3D" id="1.10.246.90">
    <property type="entry name" value="Nop domain"/>
    <property type="match status" value="1"/>
</dbReference>
<dbReference type="PROSITE" id="PS51358">
    <property type="entry name" value="NOP"/>
    <property type="match status" value="1"/>
</dbReference>
<evidence type="ECO:0000313" key="13">
    <source>
        <dbReference type="Proteomes" id="UP000304951"/>
    </source>
</evidence>
<comment type="subcellular location">
    <subcellularLocation>
        <location evidence="1">Nucleus</location>
    </subcellularLocation>
</comment>
<dbReference type="InterPro" id="IPR036070">
    <property type="entry name" value="Nop_dom_sf"/>
</dbReference>
<feature type="region of interest" description="Disordered" evidence="9">
    <location>
        <begin position="1"/>
        <end position="81"/>
    </location>
</feature>
<dbReference type="InterPro" id="IPR027105">
    <property type="entry name" value="Prp31"/>
</dbReference>
<feature type="compositionally biased region" description="Low complexity" evidence="9">
    <location>
        <begin position="599"/>
        <end position="609"/>
    </location>
</feature>
<dbReference type="GO" id="GO:0046540">
    <property type="term" value="C:U4/U6 x U5 tri-snRNP complex"/>
    <property type="evidence" value="ECO:0007669"/>
    <property type="project" value="InterPro"/>
</dbReference>
<evidence type="ECO:0000256" key="3">
    <source>
        <dbReference type="ARBA" id="ARBA00022664"/>
    </source>
</evidence>
<dbReference type="GO" id="GO:0000244">
    <property type="term" value="P:spliceosomal tri-snRNP complex assembly"/>
    <property type="evidence" value="ECO:0007669"/>
    <property type="project" value="InterPro"/>
</dbReference>
<keyword evidence="5" id="KW-0694">RNA-binding</keyword>
<protein>
    <submittedName>
        <fullName evidence="11">Nop domain-containing protein</fullName>
    </submittedName>
</protein>
<dbReference type="FunFam" id="1.10.246.90:FF:000002">
    <property type="entry name" value="U4/U6 small nuclear ribonucleoprotein Prp31"/>
    <property type="match status" value="1"/>
</dbReference>
<proteinExistence type="inferred from homology"/>
<sequence>MATIADELLNDFESDAEDENQESLEGDIMTHSILRPSDPSDAHGEGGMELDGDEEEPDDEEGDDAAPNGKIQETETEEEARARVEKMDLGAVGDVRSVANLMKTLQPVLEVSNHPIPKSRRKHDSHPPNIALTTASCLQKIAHYQNLPSDQQTKNIGSIEDNPEYKLLTESNTLSTSIDGEVILVHKFIRDHYSTRFPELERLVQNPLDYAKTVAIIGNGPMEDVKSLSNSTENPVGQSLRQVLDGPTMMVVTVEATTTRGVPLSDSELANVRRACDMILQLDKAKRTLTDYVQSRMNVFAPNLTVLIGSLTAAQLINFAGGIAGLAKTPSCNIPPLGSKKQTQTGFATNVGVRHQGFLYNSPLVREVPSDLKKQAMRIVSAKVVLAARMDRVHASPNGADGELLKEQCINRLDKLVEPAPNRGARALPAPDDKPSRKRGGRRARKAKEATAMTDLRKAQNRMAFGKEEAEIGYGTGDGTTGLGMIGAAQTGSIRTQQIDQRTRAKLSKKNPGWGGATPAPSGLASTFHGGFGSGTASVLRNSGLRTSGVGMGSGTSSIAFTPVQGLELVDPKVRDEMNRKRKADEDRWFKGGTFTQIGGSASSAPGAGASNGGFKVPALPPPGKKRDTGATK</sequence>
<evidence type="ECO:0000256" key="9">
    <source>
        <dbReference type="SAM" id="MobiDB-lite"/>
    </source>
</evidence>
<name>A0A4S9QL86_AURPU</name>
<evidence type="ECO:0000313" key="12">
    <source>
        <dbReference type="EMBL" id="THW60220.1"/>
    </source>
</evidence>
<evidence type="ECO:0000256" key="6">
    <source>
        <dbReference type="ARBA" id="ARBA00023187"/>
    </source>
</evidence>
<dbReference type="GO" id="GO:0003723">
    <property type="term" value="F:RNA binding"/>
    <property type="evidence" value="ECO:0007669"/>
    <property type="project" value="UniProtKB-KW"/>
</dbReference>
<dbReference type="GO" id="GO:0071011">
    <property type="term" value="C:precatalytic spliceosome"/>
    <property type="evidence" value="ECO:0007669"/>
    <property type="project" value="TreeGrafter"/>
</dbReference>
<feature type="region of interest" description="Disordered" evidence="9">
    <location>
        <begin position="420"/>
        <end position="450"/>
    </location>
</feature>
<keyword evidence="3" id="KW-0507">mRNA processing</keyword>
<dbReference type="Gene3D" id="1.10.287.4070">
    <property type="match status" value="1"/>
</dbReference>
<dbReference type="InterPro" id="IPR002687">
    <property type="entry name" value="Nop_dom"/>
</dbReference>
<evidence type="ECO:0000259" key="10">
    <source>
        <dbReference type="PROSITE" id="PS51358"/>
    </source>
</evidence>
<dbReference type="AlphaFoldDB" id="A0A4S9QL86"/>
<feature type="domain" description="Nop" evidence="10">
    <location>
        <begin position="300"/>
        <end position="418"/>
    </location>
</feature>
<dbReference type="Pfam" id="PF01798">
    <property type="entry name" value="Nop"/>
    <property type="match status" value="1"/>
</dbReference>
<dbReference type="EMBL" id="QZAF01000781">
    <property type="protein sequence ID" value="THV64768.1"/>
    <property type="molecule type" value="Genomic_DNA"/>
</dbReference>
<evidence type="ECO:0000256" key="8">
    <source>
        <dbReference type="ARBA" id="ARBA00023274"/>
    </source>
</evidence>
<dbReference type="EMBL" id="QZAO01000690">
    <property type="protein sequence ID" value="THW60220.1"/>
    <property type="molecule type" value="Genomic_DNA"/>
</dbReference>
<dbReference type="InterPro" id="IPR019175">
    <property type="entry name" value="Prp31_C"/>
</dbReference>
<feature type="compositionally biased region" description="Basic residues" evidence="9">
    <location>
        <begin position="436"/>
        <end position="446"/>
    </location>
</feature>
<evidence type="ECO:0000256" key="5">
    <source>
        <dbReference type="ARBA" id="ARBA00022884"/>
    </source>
</evidence>
<evidence type="ECO:0000313" key="11">
    <source>
        <dbReference type="EMBL" id="THV64768.1"/>
    </source>
</evidence>
<keyword evidence="7" id="KW-0539">Nucleus</keyword>